<evidence type="ECO:0000256" key="1">
    <source>
        <dbReference type="ARBA" id="ARBA00022679"/>
    </source>
</evidence>
<dbReference type="PANTHER" id="PTHR43800:SF1">
    <property type="entry name" value="PEPTIDYL-LYSINE N-ACETYLTRANSFERASE YJAB"/>
    <property type="match status" value="1"/>
</dbReference>
<evidence type="ECO:0000259" key="3">
    <source>
        <dbReference type="PROSITE" id="PS51186"/>
    </source>
</evidence>
<evidence type="ECO:0000256" key="2">
    <source>
        <dbReference type="ARBA" id="ARBA00023315"/>
    </source>
</evidence>
<dbReference type="InterPro" id="IPR000182">
    <property type="entry name" value="GNAT_dom"/>
</dbReference>
<dbReference type="PROSITE" id="PS51186">
    <property type="entry name" value="GNAT"/>
    <property type="match status" value="1"/>
</dbReference>
<keyword evidence="5" id="KW-1185">Reference proteome</keyword>
<dbReference type="RefSeq" id="WP_004665272.1">
    <property type="nucleotide sequence ID" value="NZ_BMDV01000007.1"/>
</dbReference>
<evidence type="ECO:0000313" key="4">
    <source>
        <dbReference type="EMBL" id="ENU28658.1"/>
    </source>
</evidence>
<dbReference type="PANTHER" id="PTHR43800">
    <property type="entry name" value="PEPTIDYL-LYSINE N-ACETYLTRANSFERASE YJAB"/>
    <property type="match status" value="1"/>
</dbReference>
<proteinExistence type="predicted"/>
<dbReference type="Gene3D" id="3.40.630.30">
    <property type="match status" value="1"/>
</dbReference>
<dbReference type="InterPro" id="IPR016181">
    <property type="entry name" value="Acyl_CoA_acyltransferase"/>
</dbReference>
<accession>A0ABN0JTJ6</accession>
<feature type="domain" description="N-acetyltransferase" evidence="3">
    <location>
        <begin position="5"/>
        <end position="161"/>
    </location>
</feature>
<evidence type="ECO:0000313" key="5">
    <source>
        <dbReference type="Proteomes" id="UP000013190"/>
    </source>
</evidence>
<dbReference type="Proteomes" id="UP000013190">
    <property type="component" value="Unassembled WGS sequence"/>
</dbReference>
<dbReference type="Pfam" id="PF00583">
    <property type="entry name" value="Acetyltransf_1"/>
    <property type="match status" value="1"/>
</dbReference>
<name>A0ABN0JTJ6_9GAMM</name>
<reference evidence="4 5" key="2">
    <citation type="journal article" date="2016" name="Int. J. Syst. Evol. Microbiol.">
        <title>Taxonomy of haemolytic and/or proteolytic strains of the genus Acinetobacter with the proposal of Acinetobacter courvalinii sp. nov. (genomic species 14 sensu Bouvet &amp; Jeanjean), Acinetobacter dispersus sp. nov. (genomic species 17), Acinetobacter modestus sp. nov., Acinetobacter proteolyticus sp. nov. and Acinetobacter vivianii sp. nov.</title>
        <authorList>
            <person name="Nemec A."/>
            <person name="Radolfova-Krizova L."/>
            <person name="Maixnerova M."/>
            <person name="Vrestiakova E."/>
            <person name="Jezek P."/>
            <person name="Sedo O."/>
        </authorList>
    </citation>
    <scope>NUCLEOTIDE SEQUENCE [LARGE SCALE GENOMIC DNA]</scope>
    <source>
        <strain evidence="4 5">NIPH 236</strain>
    </source>
</reference>
<keyword evidence="2" id="KW-0012">Acyltransferase</keyword>
<dbReference type="CDD" id="cd04301">
    <property type="entry name" value="NAT_SF"/>
    <property type="match status" value="1"/>
</dbReference>
<organism evidence="4 5">
    <name type="scientific">Acinetobacter modestus</name>
    <dbReference type="NCBI Taxonomy" id="1776740"/>
    <lineage>
        <taxon>Bacteria</taxon>
        <taxon>Pseudomonadati</taxon>
        <taxon>Pseudomonadota</taxon>
        <taxon>Gammaproteobacteria</taxon>
        <taxon>Moraxellales</taxon>
        <taxon>Moraxellaceae</taxon>
        <taxon>Acinetobacter</taxon>
    </lineage>
</organism>
<keyword evidence="1" id="KW-0808">Transferase</keyword>
<sequence>MTIFYSIDILQWSELSDLNQNQLKELLLSADPDWQHVLSYLPDVSLFIMFNQQQDVIAELCLLQCNHDEFEIKNLSVRQDHQGLGLAKLLISHAIEYVKKSLGSKVWVKTGNSSLNQLALYQKCGFRMSHIQRDVFKSYPEPIYEQGIRCIDQVVLSIQLDEMDASS</sequence>
<dbReference type="SUPFAM" id="SSF55729">
    <property type="entry name" value="Acyl-CoA N-acyltransferases (Nat)"/>
    <property type="match status" value="1"/>
</dbReference>
<comment type="caution">
    <text evidence="4">The sequence shown here is derived from an EMBL/GenBank/DDBJ whole genome shotgun (WGS) entry which is preliminary data.</text>
</comment>
<dbReference type="EMBL" id="APOJ01000003">
    <property type="protein sequence ID" value="ENU28658.1"/>
    <property type="molecule type" value="Genomic_DNA"/>
</dbReference>
<gene>
    <name evidence="4" type="ORF">F992_00077</name>
</gene>
<reference evidence="5" key="1">
    <citation type="submission" date="2013-02" db="EMBL/GenBank/DDBJ databases">
        <title>The Genome Sequence of Acinetobacter sp. NIPH 236.</title>
        <authorList>
            <consortium name="The Broad Institute Genome Sequencing Platform"/>
            <consortium name="The Broad Institute Genome Sequencing Center for Infectious Disease"/>
            <person name="Cerqueira G."/>
            <person name="Feldgarden M."/>
            <person name="Courvalin P."/>
            <person name="Perichon B."/>
            <person name="Grillot-Courvalin C."/>
            <person name="Clermont D."/>
            <person name="Rocha E."/>
            <person name="Yoon E.-J."/>
            <person name="Nemec A."/>
            <person name="Walker B."/>
            <person name="Young S.K."/>
            <person name="Zeng Q."/>
            <person name="Gargeya S."/>
            <person name="Fitzgerald M."/>
            <person name="Haas B."/>
            <person name="Abouelleil A."/>
            <person name="Alvarado L."/>
            <person name="Arachchi H.M."/>
            <person name="Berlin A.M."/>
            <person name="Chapman S.B."/>
            <person name="Dewar J."/>
            <person name="Goldberg J."/>
            <person name="Griggs A."/>
            <person name="Gujja S."/>
            <person name="Hansen M."/>
            <person name="Howarth C."/>
            <person name="Imamovic A."/>
            <person name="Larimer J."/>
            <person name="McCowan C."/>
            <person name="Murphy C."/>
            <person name="Neiman D."/>
            <person name="Pearson M."/>
            <person name="Priest M."/>
            <person name="Roberts A."/>
            <person name="Saif S."/>
            <person name="Shea T."/>
            <person name="Sisk P."/>
            <person name="Sykes S."/>
            <person name="Wortman J."/>
            <person name="Nusbaum C."/>
            <person name="Birren B."/>
        </authorList>
    </citation>
    <scope>NUCLEOTIDE SEQUENCE [LARGE SCALE GENOMIC DNA]</scope>
    <source>
        <strain evidence="5">NIPH 236</strain>
    </source>
</reference>
<dbReference type="GeneID" id="92836847"/>
<protein>
    <recommendedName>
        <fullName evidence="3">N-acetyltransferase domain-containing protein</fullName>
    </recommendedName>
</protein>